<dbReference type="RefSeq" id="WP_136464362.1">
    <property type="nucleotide sequence ID" value="NZ_SRKY01000005.1"/>
</dbReference>
<organism evidence="2 3">
    <name type="scientific">Aliishimia ponticola</name>
    <dbReference type="NCBI Taxonomy" id="2499833"/>
    <lineage>
        <taxon>Bacteria</taxon>
        <taxon>Pseudomonadati</taxon>
        <taxon>Pseudomonadota</taxon>
        <taxon>Alphaproteobacteria</taxon>
        <taxon>Rhodobacterales</taxon>
        <taxon>Paracoccaceae</taxon>
        <taxon>Aliishimia</taxon>
    </lineage>
</organism>
<name>A0A4S4N894_9RHOB</name>
<proteinExistence type="predicted"/>
<evidence type="ECO:0000256" key="1">
    <source>
        <dbReference type="SAM" id="Phobius"/>
    </source>
</evidence>
<accession>A0A4S4N894</accession>
<dbReference type="Pfam" id="PF19883">
    <property type="entry name" value="DUF6356"/>
    <property type="match status" value="1"/>
</dbReference>
<gene>
    <name evidence="2" type="ORF">E4Z66_17580</name>
</gene>
<dbReference type="Proteomes" id="UP000306602">
    <property type="component" value="Unassembled WGS sequence"/>
</dbReference>
<keyword evidence="1" id="KW-1133">Transmembrane helix</keyword>
<protein>
    <recommendedName>
        <fullName evidence="4">Capsule biosynthesis protein</fullName>
    </recommendedName>
</protein>
<reference evidence="2 3" key="1">
    <citation type="submission" date="2019-04" db="EMBL/GenBank/DDBJ databases">
        <title>Shimia ponticola sp. nov., isolated from seawater.</title>
        <authorList>
            <person name="Kim Y.-O."/>
            <person name="Yoon J.-H."/>
        </authorList>
    </citation>
    <scope>NUCLEOTIDE SEQUENCE [LARGE SCALE GENOMIC DNA]</scope>
    <source>
        <strain evidence="2 3">MYP11</strain>
    </source>
</reference>
<dbReference type="InterPro" id="IPR045936">
    <property type="entry name" value="DUF6356"/>
</dbReference>
<evidence type="ECO:0008006" key="4">
    <source>
        <dbReference type="Google" id="ProtNLM"/>
    </source>
</evidence>
<dbReference type="EMBL" id="SRKY01000005">
    <property type="protein sequence ID" value="THH34775.1"/>
    <property type="molecule type" value="Genomic_DNA"/>
</dbReference>
<keyword evidence="3" id="KW-1185">Reference proteome</keyword>
<dbReference type="OrthoDB" id="7652114at2"/>
<keyword evidence="1" id="KW-0472">Membrane</keyword>
<dbReference type="AlphaFoldDB" id="A0A4S4N894"/>
<sequence length="79" mass="8827">MSTKPNSSDALSGFFKAFKDHPASVDETYWQHARFAFRFSMSLFGAAFAALIHALIPPLFETTASRKVHALRAMLTARH</sequence>
<evidence type="ECO:0000313" key="2">
    <source>
        <dbReference type="EMBL" id="THH34775.1"/>
    </source>
</evidence>
<keyword evidence="1" id="KW-0812">Transmembrane</keyword>
<evidence type="ECO:0000313" key="3">
    <source>
        <dbReference type="Proteomes" id="UP000306602"/>
    </source>
</evidence>
<feature type="transmembrane region" description="Helical" evidence="1">
    <location>
        <begin position="35"/>
        <end position="56"/>
    </location>
</feature>
<comment type="caution">
    <text evidence="2">The sequence shown here is derived from an EMBL/GenBank/DDBJ whole genome shotgun (WGS) entry which is preliminary data.</text>
</comment>